<reference evidence="1" key="3">
    <citation type="submission" date="2020-12" db="UniProtKB">
        <authorList>
            <consortium name="EnsemblPlants"/>
        </authorList>
    </citation>
    <scope>IDENTIFICATION</scope>
</reference>
<proteinExistence type="predicted"/>
<evidence type="ECO:0000313" key="1">
    <source>
        <dbReference type="EnsemblPlants" id="Pp3c10_12510V3.2"/>
    </source>
</evidence>
<accession>A0A7I4A1E6</accession>
<dbReference type="EnsemblPlants" id="Pp3c10_12510V3.2">
    <property type="protein sequence ID" value="Pp3c10_12510V3.2"/>
    <property type="gene ID" value="Pp3c10_12510"/>
</dbReference>
<protein>
    <submittedName>
        <fullName evidence="1">Uncharacterized protein</fullName>
    </submittedName>
</protein>
<dbReference type="Gramene" id="Pp3c10_12510V3.2">
    <property type="protein sequence ID" value="Pp3c10_12510V3.2"/>
    <property type="gene ID" value="Pp3c10_12510"/>
</dbReference>
<sequence>MCSRISDHHLGVRNWSSPHFRGGTKSWLVANHVTTVWVTKLWMKAEDDVSKDPFKQKFGPYD</sequence>
<name>A0A7I4A1E6_PHYPA</name>
<organism evidence="1 2">
    <name type="scientific">Physcomitrium patens</name>
    <name type="common">Spreading-leaved earth moss</name>
    <name type="synonym">Physcomitrella patens</name>
    <dbReference type="NCBI Taxonomy" id="3218"/>
    <lineage>
        <taxon>Eukaryota</taxon>
        <taxon>Viridiplantae</taxon>
        <taxon>Streptophyta</taxon>
        <taxon>Embryophyta</taxon>
        <taxon>Bryophyta</taxon>
        <taxon>Bryophytina</taxon>
        <taxon>Bryopsida</taxon>
        <taxon>Funariidae</taxon>
        <taxon>Funariales</taxon>
        <taxon>Funariaceae</taxon>
        <taxon>Physcomitrium</taxon>
    </lineage>
</organism>
<dbReference type="AlphaFoldDB" id="A0A7I4A1E6"/>
<reference evidence="1 2" key="1">
    <citation type="journal article" date="2008" name="Science">
        <title>The Physcomitrella genome reveals evolutionary insights into the conquest of land by plants.</title>
        <authorList>
            <person name="Rensing S."/>
            <person name="Lang D."/>
            <person name="Zimmer A."/>
            <person name="Terry A."/>
            <person name="Salamov A."/>
            <person name="Shapiro H."/>
            <person name="Nishiyama T."/>
            <person name="Perroud P.-F."/>
            <person name="Lindquist E."/>
            <person name="Kamisugi Y."/>
            <person name="Tanahashi T."/>
            <person name="Sakakibara K."/>
            <person name="Fujita T."/>
            <person name="Oishi K."/>
            <person name="Shin-I T."/>
            <person name="Kuroki Y."/>
            <person name="Toyoda A."/>
            <person name="Suzuki Y."/>
            <person name="Hashimoto A."/>
            <person name="Yamaguchi K."/>
            <person name="Sugano A."/>
            <person name="Kohara Y."/>
            <person name="Fujiyama A."/>
            <person name="Anterola A."/>
            <person name="Aoki S."/>
            <person name="Ashton N."/>
            <person name="Barbazuk W.B."/>
            <person name="Barker E."/>
            <person name="Bennetzen J."/>
            <person name="Bezanilla M."/>
            <person name="Blankenship R."/>
            <person name="Cho S.H."/>
            <person name="Dutcher S."/>
            <person name="Estelle M."/>
            <person name="Fawcett J.A."/>
            <person name="Gundlach H."/>
            <person name="Hanada K."/>
            <person name="Heyl A."/>
            <person name="Hicks K.A."/>
            <person name="Hugh J."/>
            <person name="Lohr M."/>
            <person name="Mayer K."/>
            <person name="Melkozernov A."/>
            <person name="Murata T."/>
            <person name="Nelson D."/>
            <person name="Pils B."/>
            <person name="Prigge M."/>
            <person name="Reiss B."/>
            <person name="Renner T."/>
            <person name="Rombauts S."/>
            <person name="Rushton P."/>
            <person name="Sanderfoot A."/>
            <person name="Schween G."/>
            <person name="Shiu S.-H."/>
            <person name="Stueber K."/>
            <person name="Theodoulou F.L."/>
            <person name="Tu H."/>
            <person name="Van de Peer Y."/>
            <person name="Verrier P.J."/>
            <person name="Waters E."/>
            <person name="Wood A."/>
            <person name="Yang L."/>
            <person name="Cove D."/>
            <person name="Cuming A."/>
            <person name="Hasebe M."/>
            <person name="Lucas S."/>
            <person name="Mishler D.B."/>
            <person name="Reski R."/>
            <person name="Grigoriev I."/>
            <person name="Quatrano R.S."/>
            <person name="Boore J.L."/>
        </authorList>
    </citation>
    <scope>NUCLEOTIDE SEQUENCE [LARGE SCALE GENOMIC DNA]</scope>
    <source>
        <strain evidence="1 2">cv. Gransden 2004</strain>
    </source>
</reference>
<dbReference type="Proteomes" id="UP000006727">
    <property type="component" value="Chromosome 10"/>
</dbReference>
<reference evidence="1 2" key="2">
    <citation type="journal article" date="2018" name="Plant J.">
        <title>The Physcomitrella patens chromosome-scale assembly reveals moss genome structure and evolution.</title>
        <authorList>
            <person name="Lang D."/>
            <person name="Ullrich K.K."/>
            <person name="Murat F."/>
            <person name="Fuchs J."/>
            <person name="Jenkins J."/>
            <person name="Haas F.B."/>
            <person name="Piednoel M."/>
            <person name="Gundlach H."/>
            <person name="Van Bel M."/>
            <person name="Meyberg R."/>
            <person name="Vives C."/>
            <person name="Morata J."/>
            <person name="Symeonidi A."/>
            <person name="Hiss M."/>
            <person name="Muchero W."/>
            <person name="Kamisugi Y."/>
            <person name="Saleh O."/>
            <person name="Blanc G."/>
            <person name="Decker E.L."/>
            <person name="van Gessel N."/>
            <person name="Grimwood J."/>
            <person name="Hayes R.D."/>
            <person name="Graham S.W."/>
            <person name="Gunter L.E."/>
            <person name="McDaniel S.F."/>
            <person name="Hoernstein S.N.W."/>
            <person name="Larsson A."/>
            <person name="Li F.W."/>
            <person name="Perroud P.F."/>
            <person name="Phillips J."/>
            <person name="Ranjan P."/>
            <person name="Rokshar D.S."/>
            <person name="Rothfels C.J."/>
            <person name="Schneider L."/>
            <person name="Shu S."/>
            <person name="Stevenson D.W."/>
            <person name="Thummler F."/>
            <person name="Tillich M."/>
            <person name="Villarreal Aguilar J.C."/>
            <person name="Widiez T."/>
            <person name="Wong G.K."/>
            <person name="Wymore A."/>
            <person name="Zhang Y."/>
            <person name="Zimmer A.D."/>
            <person name="Quatrano R.S."/>
            <person name="Mayer K.F.X."/>
            <person name="Goodstein D."/>
            <person name="Casacuberta J.M."/>
            <person name="Vandepoele K."/>
            <person name="Reski R."/>
            <person name="Cuming A.C."/>
            <person name="Tuskan G.A."/>
            <person name="Maumus F."/>
            <person name="Salse J."/>
            <person name="Schmutz J."/>
            <person name="Rensing S.A."/>
        </authorList>
    </citation>
    <scope>NUCLEOTIDE SEQUENCE [LARGE SCALE GENOMIC DNA]</scope>
    <source>
        <strain evidence="1 2">cv. Gransden 2004</strain>
    </source>
</reference>
<evidence type="ECO:0000313" key="2">
    <source>
        <dbReference type="Proteomes" id="UP000006727"/>
    </source>
</evidence>
<dbReference type="EMBL" id="ABEU02000010">
    <property type="status" value="NOT_ANNOTATED_CDS"/>
    <property type="molecule type" value="Genomic_DNA"/>
</dbReference>
<dbReference type="InParanoid" id="A0A7I4A1E6"/>
<keyword evidence="2" id="KW-1185">Reference proteome</keyword>